<keyword evidence="2" id="KW-0472">Membrane</keyword>
<protein>
    <submittedName>
        <fullName evidence="4">Exopolysaccharide biosynthesis polyprenyl glycosylphosphotransferase</fullName>
    </submittedName>
</protein>
<sequence length="224" mass="26027">MTVNTEDGILSKVKKYVGKAMKLKYLQIKSALDIIFSVILIVLMTPVFLIIGIFIFLDSGWPIFFKQKRVGKNGKIFNMWKFRSMPLTHNNHPNVNREWTNGIPDDFIYETSSPKGITKLSYFLRKTSLDELPQLINVIKGDMSFIGPRPEVPEFTRYYNQNQNNRLKVKPGLSGLAQINGRSSITHGEKIKWDNTYVENVSFTLDFKILFKTFWKVVMRKDSY</sequence>
<proteinExistence type="inferred from homology"/>
<evidence type="ECO:0000256" key="2">
    <source>
        <dbReference type="SAM" id="Phobius"/>
    </source>
</evidence>
<evidence type="ECO:0000313" key="4">
    <source>
        <dbReference type="EMBL" id="GAA3727209.1"/>
    </source>
</evidence>
<dbReference type="Pfam" id="PF02397">
    <property type="entry name" value="Bac_transf"/>
    <property type="match status" value="1"/>
</dbReference>
<dbReference type="EMBL" id="BAABCK010000046">
    <property type="protein sequence ID" value="GAA3727209.1"/>
    <property type="molecule type" value="Genomic_DNA"/>
</dbReference>
<accession>A0ABP7EXJ1</accession>
<dbReference type="PANTHER" id="PTHR30576">
    <property type="entry name" value="COLANIC BIOSYNTHESIS UDP-GLUCOSE LIPID CARRIER TRANSFERASE"/>
    <property type="match status" value="1"/>
</dbReference>
<comment type="similarity">
    <text evidence="1">Belongs to the bacterial sugar transferase family.</text>
</comment>
<dbReference type="PANTHER" id="PTHR30576:SF0">
    <property type="entry name" value="UNDECAPRENYL-PHOSPHATE N-ACETYLGALACTOSAMINYL 1-PHOSPHATE TRANSFERASE-RELATED"/>
    <property type="match status" value="1"/>
</dbReference>
<evidence type="ECO:0000313" key="5">
    <source>
        <dbReference type="Proteomes" id="UP001500920"/>
    </source>
</evidence>
<gene>
    <name evidence="4" type="ORF">GCM10022378_15440</name>
</gene>
<evidence type="ECO:0000256" key="1">
    <source>
        <dbReference type="ARBA" id="ARBA00006464"/>
    </source>
</evidence>
<feature type="domain" description="Bacterial sugar transferase" evidence="3">
    <location>
        <begin position="29"/>
        <end position="218"/>
    </location>
</feature>
<comment type="caution">
    <text evidence="4">The sequence shown here is derived from an EMBL/GenBank/DDBJ whole genome shotgun (WGS) entry which is preliminary data.</text>
</comment>
<keyword evidence="5" id="KW-1185">Reference proteome</keyword>
<keyword evidence="2" id="KW-0812">Transmembrane</keyword>
<evidence type="ECO:0000259" key="3">
    <source>
        <dbReference type="Pfam" id="PF02397"/>
    </source>
</evidence>
<name>A0ABP7EXJ1_9STAP</name>
<keyword evidence="2" id="KW-1133">Transmembrane helix</keyword>
<organism evidence="4 5">
    <name type="scientific">Salinicoccus jeotgali</name>
    <dbReference type="NCBI Taxonomy" id="381634"/>
    <lineage>
        <taxon>Bacteria</taxon>
        <taxon>Bacillati</taxon>
        <taxon>Bacillota</taxon>
        <taxon>Bacilli</taxon>
        <taxon>Bacillales</taxon>
        <taxon>Staphylococcaceae</taxon>
        <taxon>Salinicoccus</taxon>
    </lineage>
</organism>
<feature type="transmembrane region" description="Helical" evidence="2">
    <location>
        <begin position="34"/>
        <end position="57"/>
    </location>
</feature>
<dbReference type="InterPro" id="IPR003362">
    <property type="entry name" value="Bact_transf"/>
</dbReference>
<reference evidence="5" key="1">
    <citation type="journal article" date="2019" name="Int. J. Syst. Evol. Microbiol.">
        <title>The Global Catalogue of Microorganisms (GCM) 10K type strain sequencing project: providing services to taxonomists for standard genome sequencing and annotation.</title>
        <authorList>
            <consortium name="The Broad Institute Genomics Platform"/>
            <consortium name="The Broad Institute Genome Sequencing Center for Infectious Disease"/>
            <person name="Wu L."/>
            <person name="Ma J."/>
        </authorList>
    </citation>
    <scope>NUCLEOTIDE SEQUENCE [LARGE SCALE GENOMIC DNA]</scope>
    <source>
        <strain evidence="5">JCM 16981</strain>
    </source>
</reference>
<dbReference type="Proteomes" id="UP001500920">
    <property type="component" value="Unassembled WGS sequence"/>
</dbReference>